<keyword evidence="9" id="KW-1185">Reference proteome</keyword>
<dbReference type="InterPro" id="IPR005719">
    <property type="entry name" value="Dihydroorotate_DH_2"/>
</dbReference>
<protein>
    <submittedName>
        <fullName evidence="8">FMN-linked oxidoreductase</fullName>
    </submittedName>
</protein>
<dbReference type="GO" id="GO:0004152">
    <property type="term" value="F:dihydroorotate dehydrogenase activity"/>
    <property type="evidence" value="ECO:0007669"/>
    <property type="project" value="InterPro"/>
</dbReference>
<keyword evidence="4" id="KW-0288">FMN</keyword>
<evidence type="ECO:0000313" key="8">
    <source>
        <dbReference type="EMBL" id="RPA79004.1"/>
    </source>
</evidence>
<dbReference type="GO" id="GO:0009220">
    <property type="term" value="P:pyrimidine ribonucleotide biosynthetic process"/>
    <property type="evidence" value="ECO:0007669"/>
    <property type="project" value="TreeGrafter"/>
</dbReference>
<sequence>MAPPLLRSALLRHSLRPTPFRTGLTPSLRSSGIPATRSYTTQSNGTQTLKNFAWGTACVFATIYGYLTLTDSRSSAHQYIVIPLVRYIWHDDPEMAHKFSLESVRACHDLGVGIRERRPSYKTTGLETTVFGHPLASPIAISAGLDKHGESIDPLLNTSPATSILEIGCITPKPQPGNPQPRMFRLPTSDSLINRYGFNSIGADSVAVRLRARVQRYAILNDLTEQAVLDGVPGKHEAEKCEKLPASLIPGKILGVQIGKNKWTEPEDMEAVKKDYLYCVDRLGPYADFLVVNVSSPNTPGLRSLQAFEPLSQLLASVVNAANKVPKATKPPVAVKVSPDSDTDDEIRGVILAARAAGVKAIIVANTTVSRPETAISSPKTTEEEQRIVAEEVGGYSGPGLKDKMVQLVGRYDKMMKEVGVRGDIDIWASGGITSGQDAYEARKAGASVVMGYTGQVYKGVGWAGIVERELAEIERKEREGARKVDVAQVGKVGEKAPVAA</sequence>
<dbReference type="STRING" id="1160509.A0A3N4IBA5"/>
<dbReference type="PANTHER" id="PTHR48109">
    <property type="entry name" value="DIHYDROOROTATE DEHYDROGENASE (QUINONE), MITOCHONDRIAL-RELATED"/>
    <property type="match status" value="1"/>
</dbReference>
<evidence type="ECO:0000256" key="1">
    <source>
        <dbReference type="ARBA" id="ARBA00001917"/>
    </source>
</evidence>
<comment type="cofactor">
    <cofactor evidence="1">
        <name>FMN</name>
        <dbReference type="ChEBI" id="CHEBI:58210"/>
    </cofactor>
</comment>
<evidence type="ECO:0000259" key="7">
    <source>
        <dbReference type="Pfam" id="PF01180"/>
    </source>
</evidence>
<dbReference type="GO" id="GO:0005743">
    <property type="term" value="C:mitochondrial inner membrane"/>
    <property type="evidence" value="ECO:0007669"/>
    <property type="project" value="TreeGrafter"/>
</dbReference>
<dbReference type="GO" id="GO:0006207">
    <property type="term" value="P:'de novo' pyrimidine nucleobase biosynthetic process"/>
    <property type="evidence" value="ECO:0007669"/>
    <property type="project" value="InterPro"/>
</dbReference>
<dbReference type="InterPro" id="IPR013785">
    <property type="entry name" value="Aldolase_TIM"/>
</dbReference>
<keyword evidence="5" id="KW-0560">Oxidoreductase</keyword>
<reference evidence="8 9" key="1">
    <citation type="journal article" date="2018" name="Nat. Ecol. Evol.">
        <title>Pezizomycetes genomes reveal the molecular basis of ectomycorrhizal truffle lifestyle.</title>
        <authorList>
            <person name="Murat C."/>
            <person name="Payen T."/>
            <person name="Noel B."/>
            <person name="Kuo A."/>
            <person name="Morin E."/>
            <person name="Chen J."/>
            <person name="Kohler A."/>
            <person name="Krizsan K."/>
            <person name="Balestrini R."/>
            <person name="Da Silva C."/>
            <person name="Montanini B."/>
            <person name="Hainaut M."/>
            <person name="Levati E."/>
            <person name="Barry K.W."/>
            <person name="Belfiori B."/>
            <person name="Cichocki N."/>
            <person name="Clum A."/>
            <person name="Dockter R.B."/>
            <person name="Fauchery L."/>
            <person name="Guy J."/>
            <person name="Iotti M."/>
            <person name="Le Tacon F."/>
            <person name="Lindquist E.A."/>
            <person name="Lipzen A."/>
            <person name="Malagnac F."/>
            <person name="Mello A."/>
            <person name="Molinier V."/>
            <person name="Miyauchi S."/>
            <person name="Poulain J."/>
            <person name="Riccioni C."/>
            <person name="Rubini A."/>
            <person name="Sitrit Y."/>
            <person name="Splivallo R."/>
            <person name="Traeger S."/>
            <person name="Wang M."/>
            <person name="Zifcakova L."/>
            <person name="Wipf D."/>
            <person name="Zambonelli A."/>
            <person name="Paolocci F."/>
            <person name="Nowrousian M."/>
            <person name="Ottonello S."/>
            <person name="Baldrian P."/>
            <person name="Spatafora J.W."/>
            <person name="Henrissat B."/>
            <person name="Nagy L.G."/>
            <person name="Aury J.M."/>
            <person name="Wincker P."/>
            <person name="Grigoriev I.V."/>
            <person name="Bonfante P."/>
            <person name="Martin F.M."/>
        </authorList>
    </citation>
    <scope>NUCLEOTIDE SEQUENCE [LARGE SCALE GENOMIC DNA]</scope>
    <source>
        <strain evidence="8 9">RN42</strain>
    </source>
</reference>
<dbReference type="PANTHER" id="PTHR48109:SF4">
    <property type="entry name" value="DIHYDROOROTATE DEHYDROGENASE (QUINONE), MITOCHONDRIAL"/>
    <property type="match status" value="1"/>
</dbReference>
<dbReference type="SUPFAM" id="SSF51395">
    <property type="entry name" value="FMN-linked oxidoreductases"/>
    <property type="match status" value="1"/>
</dbReference>
<comment type="pathway">
    <text evidence="2">Pyrimidine metabolism; UMP biosynthesis via de novo pathway.</text>
</comment>
<dbReference type="CDD" id="cd04738">
    <property type="entry name" value="DHOD_2_like"/>
    <property type="match status" value="1"/>
</dbReference>
<evidence type="ECO:0000256" key="2">
    <source>
        <dbReference type="ARBA" id="ARBA00004725"/>
    </source>
</evidence>
<proteinExistence type="predicted"/>
<gene>
    <name evidence="8" type="ORF">BJ508DRAFT_211556</name>
</gene>
<dbReference type="InterPro" id="IPR005720">
    <property type="entry name" value="Dihydroorotate_DH_cat"/>
</dbReference>
<evidence type="ECO:0000256" key="4">
    <source>
        <dbReference type="ARBA" id="ARBA00022643"/>
    </source>
</evidence>
<dbReference type="OrthoDB" id="14784at2759"/>
<name>A0A3N4IBA5_ASCIM</name>
<evidence type="ECO:0000256" key="6">
    <source>
        <dbReference type="ARBA" id="ARBA00023136"/>
    </source>
</evidence>
<evidence type="ECO:0000256" key="3">
    <source>
        <dbReference type="ARBA" id="ARBA00022630"/>
    </source>
</evidence>
<dbReference type="Proteomes" id="UP000275078">
    <property type="component" value="Unassembled WGS sequence"/>
</dbReference>
<evidence type="ECO:0000256" key="5">
    <source>
        <dbReference type="ARBA" id="ARBA00023002"/>
    </source>
</evidence>
<evidence type="ECO:0000313" key="9">
    <source>
        <dbReference type="Proteomes" id="UP000275078"/>
    </source>
</evidence>
<dbReference type="Pfam" id="PF01180">
    <property type="entry name" value="DHO_dh"/>
    <property type="match status" value="1"/>
</dbReference>
<keyword evidence="6" id="KW-0472">Membrane</keyword>
<dbReference type="NCBIfam" id="TIGR01036">
    <property type="entry name" value="pyrD_sub2"/>
    <property type="match status" value="1"/>
</dbReference>
<keyword evidence="3" id="KW-0285">Flavoprotein</keyword>
<dbReference type="InterPro" id="IPR050074">
    <property type="entry name" value="DHO_dehydrogenase"/>
</dbReference>
<organism evidence="8 9">
    <name type="scientific">Ascobolus immersus RN42</name>
    <dbReference type="NCBI Taxonomy" id="1160509"/>
    <lineage>
        <taxon>Eukaryota</taxon>
        <taxon>Fungi</taxon>
        <taxon>Dikarya</taxon>
        <taxon>Ascomycota</taxon>
        <taxon>Pezizomycotina</taxon>
        <taxon>Pezizomycetes</taxon>
        <taxon>Pezizales</taxon>
        <taxon>Ascobolaceae</taxon>
        <taxon>Ascobolus</taxon>
    </lineage>
</organism>
<accession>A0A3N4IBA5</accession>
<feature type="domain" description="Dihydroorotate dehydrogenase catalytic" evidence="7">
    <location>
        <begin position="126"/>
        <end position="473"/>
    </location>
</feature>
<dbReference type="AlphaFoldDB" id="A0A3N4IBA5"/>
<dbReference type="EMBL" id="ML119704">
    <property type="protein sequence ID" value="RPA79004.1"/>
    <property type="molecule type" value="Genomic_DNA"/>
</dbReference>
<dbReference type="Gene3D" id="3.20.20.70">
    <property type="entry name" value="Aldolase class I"/>
    <property type="match status" value="1"/>
</dbReference>